<reference evidence="2" key="1">
    <citation type="submission" date="2011-12" db="EMBL/GenBank/DDBJ databases">
        <title>Complete genome sequence of Streptomyces cattleya strain DSM 46488.</title>
        <authorList>
            <person name="Ou H.-Y."/>
            <person name="Li P."/>
            <person name="Zhao C."/>
            <person name="O'Hagan D."/>
            <person name="Deng Z."/>
        </authorList>
    </citation>
    <scope>NUCLEOTIDE SEQUENCE [LARGE SCALE GENOMIC DNA]</scope>
    <source>
        <strain evidence="2">ATCC 35852 / DSM 46488 / JCM 4925 / NBRC 14057 / NRRL 8057</strain>
    </source>
</reference>
<dbReference type="HOGENOM" id="CLU_3349005_0_0_11"/>
<protein>
    <submittedName>
        <fullName evidence="1">Uncharacterized protein</fullName>
    </submittedName>
</protein>
<evidence type="ECO:0000313" key="2">
    <source>
        <dbReference type="Proteomes" id="UP000007842"/>
    </source>
</evidence>
<evidence type="ECO:0000313" key="1">
    <source>
        <dbReference type="EMBL" id="AEW93277.1"/>
    </source>
</evidence>
<dbReference type="eggNOG" id="COG0457">
    <property type="taxonomic scope" value="Bacteria"/>
</dbReference>
<dbReference type="PATRIC" id="fig|1003195.29.peg.916"/>
<name>G8X1V3_STREN</name>
<gene>
    <name evidence="1" type="ordered locus">SCATT_09060</name>
</gene>
<proteinExistence type="predicted"/>
<sequence>MTDAMVTTIEQRVVTLRTLDDQMGERGCWSRRAATSN</sequence>
<organism evidence="1 2">
    <name type="scientific">Streptantibioticus cattleyicolor (strain ATCC 35852 / DSM 46488 / JCM 4925 / NBRC 14057 / NRRL 8057)</name>
    <name type="common">Streptomyces cattleya</name>
    <dbReference type="NCBI Taxonomy" id="1003195"/>
    <lineage>
        <taxon>Bacteria</taxon>
        <taxon>Bacillati</taxon>
        <taxon>Actinomycetota</taxon>
        <taxon>Actinomycetes</taxon>
        <taxon>Kitasatosporales</taxon>
        <taxon>Streptomycetaceae</taxon>
        <taxon>Streptantibioticus</taxon>
    </lineage>
</organism>
<dbReference type="EMBL" id="CP003219">
    <property type="protein sequence ID" value="AEW93277.1"/>
    <property type="molecule type" value="Genomic_DNA"/>
</dbReference>
<dbReference type="KEGG" id="scy:SCATT_09060"/>
<accession>G8X1V3</accession>
<keyword evidence="2" id="KW-1185">Reference proteome</keyword>
<dbReference type="AlphaFoldDB" id="G8X1V3"/>
<dbReference type="Proteomes" id="UP000007842">
    <property type="component" value="Chromosome"/>
</dbReference>